<dbReference type="RefSeq" id="WP_181907281.1">
    <property type="nucleotide sequence ID" value="NZ_QRDY01000002.1"/>
</dbReference>
<evidence type="ECO:0000313" key="10">
    <source>
        <dbReference type="EMBL" id="RED64879.1"/>
    </source>
</evidence>
<name>A0A3D9ITN6_9BACL</name>
<dbReference type="InterPro" id="IPR013529">
    <property type="entry name" value="Glyco_hydro_42_N"/>
</dbReference>
<dbReference type="GO" id="GO:0005975">
    <property type="term" value="P:carbohydrate metabolic process"/>
    <property type="evidence" value="ECO:0007669"/>
    <property type="project" value="InterPro"/>
</dbReference>
<dbReference type="AlphaFoldDB" id="A0A3D9ITN6"/>
<dbReference type="InterPro" id="IPR013738">
    <property type="entry name" value="Beta_galactosidase_Trimer"/>
</dbReference>
<gene>
    <name evidence="10" type="ORF">DFP95_102300</name>
</gene>
<dbReference type="EC" id="3.2.1.23" evidence="3"/>
<evidence type="ECO:0000256" key="2">
    <source>
        <dbReference type="ARBA" id="ARBA00005940"/>
    </source>
</evidence>
<evidence type="ECO:0000256" key="5">
    <source>
        <dbReference type="ARBA" id="ARBA00022801"/>
    </source>
</evidence>
<protein>
    <recommendedName>
        <fullName evidence="3">beta-galactosidase</fullName>
        <ecNumber evidence="3">3.2.1.23</ecNumber>
    </recommendedName>
</protein>
<organism evidence="10 11">
    <name type="scientific">Cohnella lupini</name>
    <dbReference type="NCBI Taxonomy" id="1294267"/>
    <lineage>
        <taxon>Bacteria</taxon>
        <taxon>Bacillati</taxon>
        <taxon>Bacillota</taxon>
        <taxon>Bacilli</taxon>
        <taxon>Bacillales</taxon>
        <taxon>Paenibacillaceae</taxon>
        <taxon>Cohnella</taxon>
    </lineage>
</organism>
<dbReference type="Gene3D" id="3.40.50.880">
    <property type="match status" value="1"/>
</dbReference>
<comment type="similarity">
    <text evidence="2">Belongs to the glycosyl hydrolase 42 family.</text>
</comment>
<dbReference type="GO" id="GO:0004565">
    <property type="term" value="F:beta-galactosidase activity"/>
    <property type="evidence" value="ECO:0007669"/>
    <property type="project" value="UniProtKB-EC"/>
</dbReference>
<keyword evidence="4" id="KW-0479">Metal-binding</keyword>
<evidence type="ECO:0000256" key="6">
    <source>
        <dbReference type="ARBA" id="ARBA00022833"/>
    </source>
</evidence>
<dbReference type="PANTHER" id="PTHR36447">
    <property type="entry name" value="BETA-GALACTOSIDASE GANA"/>
    <property type="match status" value="1"/>
</dbReference>
<dbReference type="Pfam" id="PF02449">
    <property type="entry name" value="Glyco_hydro_42"/>
    <property type="match status" value="1"/>
</dbReference>
<keyword evidence="5" id="KW-0378">Hydrolase</keyword>
<dbReference type="CDD" id="cd03143">
    <property type="entry name" value="A4_beta-galactosidase_middle_domain"/>
    <property type="match status" value="1"/>
</dbReference>
<keyword evidence="11" id="KW-1185">Reference proteome</keyword>
<evidence type="ECO:0000313" key="11">
    <source>
        <dbReference type="Proteomes" id="UP000256869"/>
    </source>
</evidence>
<dbReference type="SUPFAM" id="SSF52317">
    <property type="entry name" value="Class I glutamine amidotransferase-like"/>
    <property type="match status" value="1"/>
</dbReference>
<evidence type="ECO:0000256" key="1">
    <source>
        <dbReference type="ARBA" id="ARBA00001412"/>
    </source>
</evidence>
<dbReference type="InterPro" id="IPR003476">
    <property type="entry name" value="Glyco_hydro_42"/>
</dbReference>
<dbReference type="EMBL" id="QRDY01000002">
    <property type="protein sequence ID" value="RED64879.1"/>
    <property type="molecule type" value="Genomic_DNA"/>
</dbReference>
<dbReference type="Proteomes" id="UP000256869">
    <property type="component" value="Unassembled WGS sequence"/>
</dbReference>
<proteinExistence type="inferred from homology"/>
<dbReference type="PANTHER" id="PTHR36447:SF2">
    <property type="entry name" value="BETA-GALACTOSIDASE YESZ"/>
    <property type="match status" value="1"/>
</dbReference>
<reference evidence="10 11" key="1">
    <citation type="submission" date="2018-07" db="EMBL/GenBank/DDBJ databases">
        <title>Genomic Encyclopedia of Type Strains, Phase III (KMG-III): the genomes of soil and plant-associated and newly described type strains.</title>
        <authorList>
            <person name="Whitman W."/>
        </authorList>
    </citation>
    <scope>NUCLEOTIDE SEQUENCE [LARGE SCALE GENOMIC DNA]</scope>
    <source>
        <strain evidence="10 11">CECT 8236</strain>
    </source>
</reference>
<accession>A0A3D9ITN6</accession>
<keyword evidence="7" id="KW-0326">Glycosidase</keyword>
<dbReference type="GO" id="GO:0046872">
    <property type="term" value="F:metal ion binding"/>
    <property type="evidence" value="ECO:0007669"/>
    <property type="project" value="UniProtKB-KW"/>
</dbReference>
<dbReference type="Gene3D" id="3.20.20.80">
    <property type="entry name" value="Glycosidases"/>
    <property type="match status" value="1"/>
</dbReference>
<evidence type="ECO:0000256" key="4">
    <source>
        <dbReference type="ARBA" id="ARBA00022723"/>
    </source>
</evidence>
<evidence type="ECO:0000256" key="3">
    <source>
        <dbReference type="ARBA" id="ARBA00012756"/>
    </source>
</evidence>
<comment type="catalytic activity">
    <reaction evidence="1">
        <text>Hydrolysis of terminal non-reducing beta-D-galactose residues in beta-D-galactosides.</text>
        <dbReference type="EC" id="3.2.1.23"/>
    </reaction>
</comment>
<feature type="domain" description="Glycoside hydrolase family 42 N-terminal" evidence="8">
    <location>
        <begin position="21"/>
        <end position="360"/>
    </location>
</feature>
<evidence type="ECO:0000259" key="9">
    <source>
        <dbReference type="Pfam" id="PF08532"/>
    </source>
</evidence>
<evidence type="ECO:0000256" key="7">
    <source>
        <dbReference type="ARBA" id="ARBA00023295"/>
    </source>
</evidence>
<dbReference type="InterPro" id="IPR017853">
    <property type="entry name" value="GH"/>
</dbReference>
<dbReference type="SUPFAM" id="SSF51445">
    <property type="entry name" value="(Trans)glycosidases"/>
    <property type="match status" value="1"/>
</dbReference>
<feature type="domain" description="Beta-galactosidase trimerisation" evidence="9">
    <location>
        <begin position="456"/>
        <end position="585"/>
    </location>
</feature>
<keyword evidence="6" id="KW-0862">Zinc</keyword>
<comment type="caution">
    <text evidence="10">The sequence shown here is derived from an EMBL/GenBank/DDBJ whole genome shotgun (WGS) entry which is preliminary data.</text>
</comment>
<evidence type="ECO:0000259" key="8">
    <source>
        <dbReference type="Pfam" id="PF02449"/>
    </source>
</evidence>
<sequence>MPERVRIGSQLFINKDDTPEYVKRMVVSMKENGLEIIRLFMIWEQLEPSDGKWSFDNYDACFEQAALSGLTVVPTLMSVSPPGWMRLTEGPQSLADLDDPVFHERTKAYIEKIVARYGNHSQLDSWILWNEPSREIYKTPHAIKAYSRYLQEVYGTIEEVNKGSYTQYSSFEELEKGMGRTLQSYVQPFVSFNEQLEWIRFTVRNMEEQLIFIRDEIRKLDPVHPVHVNPHNIQLDMQRVGQSVWMEADLVDFMGCSAHPMWHSLRYPEQRWTQSVGYFSDLMKSATRDPERKFWVSELQGGTTLYSSEKAYTPSGTTIKHWIWEGIGSGAKAVVFWCFNSRNAGYEAGEWSLLNQLEKPSPRLLAAKHAAEIIGAHEALFSDSTPERGKVLILFSERSMSLGQVEGEGLDPSNPRNGNMYADAVAGAHLLLSDLSVTAELISDKRLAEEGIREEIRALIVPNAIVLGAGEIAAIESFVSRGGIVIADGLSGMKDENGKLAGESLRRLAALFGAEVEDIETADDGLELYGTGGELALPGWFYRLPLEIVGADVDVSARFADGRPAVTSRKYGEGSAIRIGTNAFQRYFAMPDAVTLNYVESIVRDAVWENIQLVGDSAADVDADTGAGVSVKMTVKREAVGGLRLKTLNHPEGKILVFINESSRRTAKVSFTLAGLLNELSSDTESAVLEISAGSVVELNVEENGVSVYGFKSR</sequence>
<dbReference type="GO" id="GO:0009341">
    <property type="term" value="C:beta-galactosidase complex"/>
    <property type="evidence" value="ECO:0007669"/>
    <property type="project" value="InterPro"/>
</dbReference>
<dbReference type="Pfam" id="PF08532">
    <property type="entry name" value="Glyco_hydro_42M"/>
    <property type="match status" value="1"/>
</dbReference>
<dbReference type="InterPro" id="IPR029062">
    <property type="entry name" value="Class_I_gatase-like"/>
</dbReference>